<keyword evidence="1" id="KW-0560">Oxidoreductase</keyword>
<keyword evidence="5" id="KW-1185">Reference proteome</keyword>
<organism evidence="4 5">
    <name type="scientific">Sulfurifustis variabilis</name>
    <dbReference type="NCBI Taxonomy" id="1675686"/>
    <lineage>
        <taxon>Bacteria</taxon>
        <taxon>Pseudomonadati</taxon>
        <taxon>Pseudomonadota</taxon>
        <taxon>Gammaproteobacteria</taxon>
        <taxon>Acidiferrobacterales</taxon>
        <taxon>Acidiferrobacteraceae</taxon>
        <taxon>Sulfurifustis</taxon>
    </lineage>
</organism>
<feature type="domain" description="Pyruvate flavodoxin/ferredoxin oxidoreductase pyrimidine binding" evidence="2">
    <location>
        <begin position="14"/>
        <end position="228"/>
    </location>
</feature>
<dbReference type="Proteomes" id="UP000218899">
    <property type="component" value="Chromosome"/>
</dbReference>
<dbReference type="Gene3D" id="3.40.50.920">
    <property type="match status" value="1"/>
</dbReference>
<sequence>MRRQLEGSRAVAEAVRLCRPRVIAAYPITPQTHIVEHLSQMVADGELAAEYISTESEFAAASVVLGAVAAGARAYTASASQGLLLMTEVLFNIAGLRLPVVMTCANRAVGAPINIYNDQQDSLSLRDAGWIQLYVESNQEALDTTIQAYRIAEACELPVMVCMDGFFLTHTFEAVEVPEQGQVDAYLPPFQFTRSLDPATPATLGGGSEPDNYLEYRRAHHAALARAAGEIVAAAADFERAFGRTHGALLDGYRLDDAERVLVMLGSAMGAARDVVDALRARGERVGALRLRCVRPFPAAELVHLLRAVRRVAVLEKALSAGAGGIIAAELRAALHEAGLLLPVDGFVGGLGGRDLTPAAIEAVYAASAAASAPIGCRFVDAADTSEREPALAEGG</sequence>
<dbReference type="PANTHER" id="PTHR32154:SF0">
    <property type="entry name" value="PYRUVATE-FLAVODOXIN OXIDOREDUCTASE-RELATED"/>
    <property type="match status" value="1"/>
</dbReference>
<proteinExistence type="predicted"/>
<name>A0A1B4VBK5_9GAMM</name>
<dbReference type="EMBL" id="AP014936">
    <property type="protein sequence ID" value="BAU49774.1"/>
    <property type="molecule type" value="Genomic_DNA"/>
</dbReference>
<dbReference type="CDD" id="cd07034">
    <property type="entry name" value="TPP_PYR_PFOR_IOR-alpha_like"/>
    <property type="match status" value="1"/>
</dbReference>
<dbReference type="FunFam" id="3.40.50.970:FF:000012">
    <property type="entry name" value="Pyruvate:ferredoxin (Flavodoxin) oxidoreductase"/>
    <property type="match status" value="1"/>
</dbReference>
<dbReference type="InterPro" id="IPR033412">
    <property type="entry name" value="PFOR_II"/>
</dbReference>
<evidence type="ECO:0000313" key="4">
    <source>
        <dbReference type="EMBL" id="BAU49774.1"/>
    </source>
</evidence>
<dbReference type="InterPro" id="IPR050722">
    <property type="entry name" value="Pyruvate:ferred/Flavod_OxRd"/>
</dbReference>
<dbReference type="InterPro" id="IPR002880">
    <property type="entry name" value="Pyrv_Fd/Flavodoxin_OxRdtase_N"/>
</dbReference>
<dbReference type="KEGG" id="sva:SVA_3226"/>
<evidence type="ECO:0000259" key="3">
    <source>
        <dbReference type="Pfam" id="PF17147"/>
    </source>
</evidence>
<dbReference type="AlphaFoldDB" id="A0A1B4VBK5"/>
<dbReference type="InterPro" id="IPR009014">
    <property type="entry name" value="Transketo_C/PFOR_II"/>
</dbReference>
<dbReference type="SUPFAM" id="SSF52922">
    <property type="entry name" value="TK C-terminal domain-like"/>
    <property type="match status" value="1"/>
</dbReference>
<dbReference type="RefSeq" id="WP_096462134.1">
    <property type="nucleotide sequence ID" value="NZ_AP014936.1"/>
</dbReference>
<protein>
    <submittedName>
        <fullName evidence="4">2-ketoisovalerate ferredoxin oxidoreductase subunit alpha</fullName>
    </submittedName>
</protein>
<dbReference type="InterPro" id="IPR029061">
    <property type="entry name" value="THDP-binding"/>
</dbReference>
<dbReference type="GO" id="GO:0006979">
    <property type="term" value="P:response to oxidative stress"/>
    <property type="evidence" value="ECO:0007669"/>
    <property type="project" value="TreeGrafter"/>
</dbReference>
<evidence type="ECO:0000256" key="1">
    <source>
        <dbReference type="ARBA" id="ARBA00023002"/>
    </source>
</evidence>
<dbReference type="PANTHER" id="PTHR32154">
    <property type="entry name" value="PYRUVATE-FLAVODOXIN OXIDOREDUCTASE-RELATED"/>
    <property type="match status" value="1"/>
</dbReference>
<dbReference type="Pfam" id="PF01855">
    <property type="entry name" value="POR_N"/>
    <property type="match status" value="1"/>
</dbReference>
<dbReference type="GO" id="GO:0016491">
    <property type="term" value="F:oxidoreductase activity"/>
    <property type="evidence" value="ECO:0007669"/>
    <property type="project" value="UniProtKB-KW"/>
</dbReference>
<gene>
    <name evidence="4" type="ORF">SVA_3226</name>
</gene>
<dbReference type="SUPFAM" id="SSF52518">
    <property type="entry name" value="Thiamin diphosphate-binding fold (THDP-binding)"/>
    <property type="match status" value="1"/>
</dbReference>
<accession>A0A1B4VBK5</accession>
<feature type="domain" description="Pyruvate:ferredoxin oxidoreductase core" evidence="3">
    <location>
        <begin position="258"/>
        <end position="360"/>
    </location>
</feature>
<dbReference type="Gene3D" id="3.40.50.970">
    <property type="match status" value="1"/>
</dbReference>
<reference evidence="4 5" key="1">
    <citation type="submission" date="2015-08" db="EMBL/GenBank/DDBJ databases">
        <title>Complete genome sequence of Sulfurifustis variabilis.</title>
        <authorList>
            <person name="Miura A."/>
            <person name="Kojima H."/>
            <person name="Fukui M."/>
        </authorList>
    </citation>
    <scope>NUCLEOTIDE SEQUENCE [LARGE SCALE GENOMIC DNA]</scope>
    <source>
        <strain evidence="5">skN76</strain>
    </source>
</reference>
<evidence type="ECO:0000313" key="5">
    <source>
        <dbReference type="Proteomes" id="UP000218899"/>
    </source>
</evidence>
<dbReference type="Pfam" id="PF17147">
    <property type="entry name" value="PFOR_II"/>
    <property type="match status" value="1"/>
</dbReference>
<evidence type="ECO:0000259" key="2">
    <source>
        <dbReference type="Pfam" id="PF01855"/>
    </source>
</evidence>
<dbReference type="OrthoDB" id="9794954at2"/>